<feature type="region of interest" description="Disordered" evidence="1">
    <location>
        <begin position="662"/>
        <end position="691"/>
    </location>
</feature>
<dbReference type="InterPro" id="IPR013904">
    <property type="entry name" value="RXT2_N"/>
</dbReference>
<gene>
    <name evidence="3" type="ORF">JX265_000892</name>
</gene>
<feature type="compositionally biased region" description="Polar residues" evidence="1">
    <location>
        <begin position="526"/>
        <end position="552"/>
    </location>
</feature>
<feature type="compositionally biased region" description="Acidic residues" evidence="1">
    <location>
        <begin position="466"/>
        <end position="477"/>
    </location>
</feature>
<evidence type="ECO:0000313" key="3">
    <source>
        <dbReference type="EMBL" id="KAI1880652.1"/>
    </source>
</evidence>
<dbReference type="PANTHER" id="PTHR28232">
    <property type="entry name" value="TRANSCRIPTIONAL REGULATORY PROTEIN RXT2"/>
    <property type="match status" value="1"/>
</dbReference>
<feature type="compositionally biased region" description="Basic and acidic residues" evidence="1">
    <location>
        <begin position="662"/>
        <end position="673"/>
    </location>
</feature>
<dbReference type="GO" id="GO:0005829">
    <property type="term" value="C:cytosol"/>
    <property type="evidence" value="ECO:0007669"/>
    <property type="project" value="TreeGrafter"/>
</dbReference>
<sequence>MAIQVIDWGLWGQVPLIVGQARDPSDEHQRFGESTVGTLALSKSEVPSCSASLVLIPPPQLPAQLRSQSLLSLPVCSHRRRSTFSGPRQSSFAILVFPEALCGPSPARFPPLPPEQICPSTSSRLCASTAHGRLNFATETRPPPAPRQEPPSYFYDALYGIPRGFRPLCRPGPLAHGASRLAASMTSQQALFADTIIAMKKAMKRRAYGAHPNLPSPAQARPVTNDFAAFATESEDSEDDIDYHGNRGQKLKKRARFAREGQLAPPSGPEFVNHAGYTRAIISRNPPLVDDEGYEPESDDEDYEQRMQEIAETAAEFNPYASLRLENILAPLSSVTEIPSHPTLSRAYTSKTLSDLTKQAREILHKENAALWKVKHLHTKLVGDHVWVPCSLMETPHDLDLYQENHATNGLGQRSVNSDATMLLLERAAAASSTNGQPSVNGEAPTTKEAQEDAADGDTSMVDADVTIDEDTAADDESSSKQGQTKERGEKTGGDQGVSKSSKEAAPDGQATADGGSQKREKHATNGISKTAEQNGDLSTSHGLQAATNGSEVNLPGSGPMSTASVDPLDEMFIHPIFLAPRSSQPNRDLGLPEGEAEDLRRLLQLYVQKQEEVCRGAKRLNEGLLRADRLRKTVFQWSKFEAHVGPNRDMSDGEDWYDKEEWGLDEDLKKGQDEEEEDTTQTAKKTRARR</sequence>
<dbReference type="Pfam" id="PF08595">
    <property type="entry name" value="RXT2_N"/>
    <property type="match status" value="1"/>
</dbReference>
<keyword evidence="4" id="KW-1185">Reference proteome</keyword>
<feature type="compositionally biased region" description="Polar residues" evidence="1">
    <location>
        <begin position="431"/>
        <end position="440"/>
    </location>
</feature>
<dbReference type="AlphaFoldDB" id="A0A9P9WWN8"/>
<name>A0A9P9WWN8_9PEZI</name>
<reference evidence="3" key="1">
    <citation type="submission" date="2021-03" db="EMBL/GenBank/DDBJ databases">
        <title>Revisited historic fungal species revealed as producer of novel bioactive compounds through whole genome sequencing and comparative genomics.</title>
        <authorList>
            <person name="Vignolle G.A."/>
            <person name="Hochenegger N."/>
            <person name="Mach R.L."/>
            <person name="Mach-Aigner A.R."/>
            <person name="Javad Rahimi M."/>
            <person name="Salim K.A."/>
            <person name="Chan C.M."/>
            <person name="Lim L.B.L."/>
            <person name="Cai F."/>
            <person name="Druzhinina I.S."/>
            <person name="U'Ren J.M."/>
            <person name="Derntl C."/>
        </authorList>
    </citation>
    <scope>NUCLEOTIDE SEQUENCE</scope>
    <source>
        <strain evidence="3">TUCIM 5799</strain>
    </source>
</reference>
<dbReference type="GO" id="GO:0033698">
    <property type="term" value="C:Rpd3L complex"/>
    <property type="evidence" value="ECO:0007669"/>
    <property type="project" value="TreeGrafter"/>
</dbReference>
<evidence type="ECO:0000259" key="2">
    <source>
        <dbReference type="Pfam" id="PF08595"/>
    </source>
</evidence>
<comment type="caution">
    <text evidence="3">The sequence shown here is derived from an EMBL/GenBank/DDBJ whole genome shotgun (WGS) entry which is preliminary data.</text>
</comment>
<feature type="domain" description="Transcriptional regulatory protein RXT2 N-terminal" evidence="2">
    <location>
        <begin position="246"/>
        <end position="384"/>
    </location>
</feature>
<dbReference type="Proteomes" id="UP000829685">
    <property type="component" value="Unassembled WGS sequence"/>
</dbReference>
<evidence type="ECO:0000256" key="1">
    <source>
        <dbReference type="SAM" id="MobiDB-lite"/>
    </source>
</evidence>
<evidence type="ECO:0000313" key="4">
    <source>
        <dbReference type="Proteomes" id="UP000829685"/>
    </source>
</evidence>
<proteinExistence type="predicted"/>
<dbReference type="PANTHER" id="PTHR28232:SF1">
    <property type="entry name" value="TRANSCRIPTIONAL REGULATORY PROTEIN RXT2"/>
    <property type="match status" value="1"/>
</dbReference>
<organism evidence="3 4">
    <name type="scientific">Neoarthrinium moseri</name>
    <dbReference type="NCBI Taxonomy" id="1658444"/>
    <lineage>
        <taxon>Eukaryota</taxon>
        <taxon>Fungi</taxon>
        <taxon>Dikarya</taxon>
        <taxon>Ascomycota</taxon>
        <taxon>Pezizomycotina</taxon>
        <taxon>Sordariomycetes</taxon>
        <taxon>Xylariomycetidae</taxon>
        <taxon>Amphisphaeriales</taxon>
        <taxon>Apiosporaceae</taxon>
        <taxon>Neoarthrinium</taxon>
    </lineage>
</organism>
<dbReference type="InterPro" id="IPR039602">
    <property type="entry name" value="Rxt2"/>
</dbReference>
<feature type="compositionally biased region" description="Basic and acidic residues" evidence="1">
    <location>
        <begin position="484"/>
        <end position="493"/>
    </location>
</feature>
<protein>
    <recommendedName>
        <fullName evidence="2">Transcriptional regulatory protein RXT2 N-terminal domain-containing protein</fullName>
    </recommendedName>
</protein>
<accession>A0A9P9WWN8</accession>
<feature type="region of interest" description="Disordered" evidence="1">
    <location>
        <begin position="429"/>
        <end position="564"/>
    </location>
</feature>
<dbReference type="EMBL" id="JAFIMR010000002">
    <property type="protein sequence ID" value="KAI1880652.1"/>
    <property type="molecule type" value="Genomic_DNA"/>
</dbReference>